<evidence type="ECO:0000313" key="2">
    <source>
        <dbReference type="EMBL" id="MBD2860147.1"/>
    </source>
</evidence>
<comment type="caution">
    <text evidence="2">The sequence shown here is derived from an EMBL/GenBank/DDBJ whole genome shotgun (WGS) entry which is preliminary data.</text>
</comment>
<feature type="transmembrane region" description="Helical" evidence="1">
    <location>
        <begin position="211"/>
        <end position="231"/>
    </location>
</feature>
<sequence>MEAYNHYIPYLLIPLITAFIGWFTNLIGIKMILYPVRWVGIGNFIGWQGIVPRMRVRLTKQLVKNSISVICTEREMLAALDEADAIGYISHMVSPQIEEWVDDIMEEHTTLYWELSPKPIRAMVYRKVREQLPELSREILEDVAQNAERFINIEEIAAKEAEKNPEIVTNLVTRMAGYELKLIILSGLFLGFPLGIAQALIWYYLPSAWVLPLFGVLVGAGTNWIALQIIFKPGEPVNILGYKLQGIFIKRQQVVSAQFADSFTSQFLDVRGLFDYIWKGDNSDEVHRLVRRKIRKIMDKNRFSSTFDKLMRISGQKTEFDAMTISLVQDRLMRALDQPKVTRKLLEPINNLISRRLSALSPHQFQGLLMPIFESEQWIVILVGGFLGGAAGTAQLVYLFGGSFLGFGQ</sequence>
<dbReference type="PANTHER" id="PTHR35791:SF1">
    <property type="entry name" value="UPF0754 MEMBRANE PROTEIN YHEB"/>
    <property type="match status" value="1"/>
</dbReference>
<dbReference type="EMBL" id="JACXLD010000013">
    <property type="protein sequence ID" value="MBD2860147.1"/>
    <property type="molecule type" value="Genomic_DNA"/>
</dbReference>
<dbReference type="RefSeq" id="WP_190766661.1">
    <property type="nucleotide sequence ID" value="NZ_JACXLD010000013.1"/>
</dbReference>
<keyword evidence="3" id="KW-1185">Reference proteome</keyword>
<protein>
    <recommendedName>
        <fullName evidence="4">DUF445 family protein</fullName>
    </recommendedName>
</protein>
<keyword evidence="1" id="KW-1133">Transmembrane helix</keyword>
<evidence type="ECO:0000313" key="3">
    <source>
        <dbReference type="Proteomes" id="UP000610558"/>
    </source>
</evidence>
<keyword evidence="1" id="KW-0812">Transmembrane</keyword>
<name>A0A927GXM0_9GAMM</name>
<feature type="transmembrane region" description="Helical" evidence="1">
    <location>
        <begin position="6"/>
        <end position="27"/>
    </location>
</feature>
<organism evidence="2 3">
    <name type="scientific">Spongiibacter pelagi</name>
    <dbReference type="NCBI Taxonomy" id="2760804"/>
    <lineage>
        <taxon>Bacteria</taxon>
        <taxon>Pseudomonadati</taxon>
        <taxon>Pseudomonadota</taxon>
        <taxon>Gammaproteobacteria</taxon>
        <taxon>Cellvibrionales</taxon>
        <taxon>Spongiibacteraceae</taxon>
        <taxon>Spongiibacter</taxon>
    </lineage>
</organism>
<evidence type="ECO:0000256" key="1">
    <source>
        <dbReference type="SAM" id="Phobius"/>
    </source>
</evidence>
<gene>
    <name evidence="2" type="ORF">IB286_14185</name>
</gene>
<dbReference type="AlphaFoldDB" id="A0A927GXM0"/>
<keyword evidence="1" id="KW-0472">Membrane</keyword>
<dbReference type="Proteomes" id="UP000610558">
    <property type="component" value="Unassembled WGS sequence"/>
</dbReference>
<accession>A0A927GXM0</accession>
<reference evidence="2" key="1">
    <citation type="submission" date="2020-09" db="EMBL/GenBank/DDBJ databases">
        <authorList>
            <person name="Yoon J.-W."/>
        </authorList>
    </citation>
    <scope>NUCLEOTIDE SEQUENCE</scope>
    <source>
        <strain evidence="2">KMU-158</strain>
    </source>
</reference>
<feature type="transmembrane region" description="Helical" evidence="1">
    <location>
        <begin position="182"/>
        <end position="205"/>
    </location>
</feature>
<evidence type="ECO:0008006" key="4">
    <source>
        <dbReference type="Google" id="ProtNLM"/>
    </source>
</evidence>
<dbReference type="PANTHER" id="PTHR35791">
    <property type="entry name" value="UPF0754 MEMBRANE PROTEIN YHEB"/>
    <property type="match status" value="1"/>
</dbReference>
<proteinExistence type="predicted"/>
<feature type="transmembrane region" description="Helical" evidence="1">
    <location>
        <begin position="378"/>
        <end position="400"/>
    </location>
</feature>